<dbReference type="PANTHER" id="PTHR42796:SF7">
    <property type="entry name" value="2-DEHYDRO-3-DEOXY-D-ARABINONATE DEHYDRATASE"/>
    <property type="match status" value="1"/>
</dbReference>
<dbReference type="GO" id="GO:0016787">
    <property type="term" value="F:hydrolase activity"/>
    <property type="evidence" value="ECO:0007669"/>
    <property type="project" value="UniProtKB-KW"/>
</dbReference>
<keyword evidence="4" id="KW-0378">Hydrolase</keyword>
<dbReference type="GO" id="GO:0044281">
    <property type="term" value="P:small molecule metabolic process"/>
    <property type="evidence" value="ECO:0007669"/>
    <property type="project" value="UniProtKB-ARBA"/>
</dbReference>
<dbReference type="Gene3D" id="3.90.850.10">
    <property type="entry name" value="Fumarylacetoacetase-like, C-terminal domain"/>
    <property type="match status" value="1"/>
</dbReference>
<dbReference type="Pfam" id="PF01557">
    <property type="entry name" value="FAA_hydrolase"/>
    <property type="match status" value="1"/>
</dbReference>
<dbReference type="GO" id="GO:0046872">
    <property type="term" value="F:metal ion binding"/>
    <property type="evidence" value="ECO:0007669"/>
    <property type="project" value="UniProtKB-KW"/>
</dbReference>
<dbReference type="Proteomes" id="UP000550508">
    <property type="component" value="Unassembled WGS sequence"/>
</dbReference>
<feature type="domain" description="Fumarylacetoacetase-like C-terminal" evidence="3">
    <location>
        <begin position="216"/>
        <end position="359"/>
    </location>
</feature>
<dbReference type="AlphaFoldDB" id="A0A849VR75"/>
<evidence type="ECO:0000259" key="3">
    <source>
        <dbReference type="Pfam" id="PF01557"/>
    </source>
</evidence>
<comment type="caution">
    <text evidence="4">The sequence shown here is derived from an EMBL/GenBank/DDBJ whole genome shotgun (WGS) entry which is preliminary data.</text>
</comment>
<dbReference type="EMBL" id="JABUMX010000003">
    <property type="protein sequence ID" value="NTS32411.1"/>
    <property type="molecule type" value="Genomic_DNA"/>
</dbReference>
<keyword evidence="2" id="KW-0479">Metal-binding</keyword>
<evidence type="ECO:0000313" key="5">
    <source>
        <dbReference type="Proteomes" id="UP000550508"/>
    </source>
</evidence>
<accession>A0A849VR75</accession>
<evidence type="ECO:0000256" key="1">
    <source>
        <dbReference type="ARBA" id="ARBA00010211"/>
    </source>
</evidence>
<reference evidence="4 5" key="1">
    <citation type="submission" date="2020-05" db="EMBL/GenBank/DDBJ databases">
        <authorList>
            <person name="Kim M.K."/>
        </authorList>
    </citation>
    <scope>NUCLEOTIDE SEQUENCE [LARGE SCALE GENOMIC DNA]</scope>
    <source>
        <strain evidence="4 5">BT25</strain>
    </source>
</reference>
<protein>
    <submittedName>
        <fullName evidence="4">Fumarylacetoacetate hydrolase family protein</fullName>
    </submittedName>
</protein>
<dbReference type="PANTHER" id="PTHR42796">
    <property type="entry name" value="FUMARYLACETOACETATE HYDROLASE DOMAIN-CONTAINING PROTEIN 2A-RELATED"/>
    <property type="match status" value="1"/>
</dbReference>
<organism evidence="4 5">
    <name type="scientific">Phyllobacterium pellucidum</name>
    <dbReference type="NCBI Taxonomy" id="2740464"/>
    <lineage>
        <taxon>Bacteria</taxon>
        <taxon>Pseudomonadati</taxon>
        <taxon>Pseudomonadota</taxon>
        <taxon>Alphaproteobacteria</taxon>
        <taxon>Hyphomicrobiales</taxon>
        <taxon>Phyllobacteriaceae</taxon>
        <taxon>Phyllobacterium</taxon>
    </lineage>
</organism>
<name>A0A849VR75_9HYPH</name>
<comment type="similarity">
    <text evidence="1">Belongs to the FAH family.</text>
</comment>
<dbReference type="InterPro" id="IPR051121">
    <property type="entry name" value="FAH"/>
</dbReference>
<dbReference type="InterPro" id="IPR036663">
    <property type="entry name" value="Fumarylacetoacetase_C_sf"/>
</dbReference>
<proteinExistence type="inferred from homology"/>
<gene>
    <name evidence="4" type="ORF">HQ945_14215</name>
</gene>
<dbReference type="InterPro" id="IPR011234">
    <property type="entry name" value="Fumarylacetoacetase-like_C"/>
</dbReference>
<dbReference type="RefSeq" id="WP_091921086.1">
    <property type="nucleotide sequence ID" value="NZ_JABUMX010000003.1"/>
</dbReference>
<keyword evidence="5" id="KW-1185">Reference proteome</keyword>
<sequence length="384" mass="40655">MSNAIVPTSGVLLGRAKIPGYDHPRIVTIRDGIVYDITDKAGPTVRDICEMAEPASYVTGVEGTRIGAVDAVLANSWSGTFDPAHPALLSPIDLQAVKASGVTFVASLLERVIEEQAKGDKTRADSLREEVLGLIGADLSQIVPGSPAAMQVKEALIARGVWSQYLEVGIGPDAEIFTKGQPMSTVGFGADVGLHPISSWNNPEPEIVLVVASSGQIVGATLGNDVNLRDVEGRSALLLGKAKDNNASGSVGPFVRLFDGEFTLETVKAAELSMRVEGEDGFVLDGHSNMAKISRKPESLVEATIGRHHQYPDGLVLFLGTMFAPVKDRDGPGKGFTHKLGDIVSISTPSLGTLSNRVRLSTECAPWTYGASHLLRDLARAELL</sequence>
<evidence type="ECO:0000313" key="4">
    <source>
        <dbReference type="EMBL" id="NTS32411.1"/>
    </source>
</evidence>
<dbReference type="SUPFAM" id="SSF56529">
    <property type="entry name" value="FAH"/>
    <property type="match status" value="1"/>
</dbReference>
<evidence type="ECO:0000256" key="2">
    <source>
        <dbReference type="ARBA" id="ARBA00022723"/>
    </source>
</evidence>